<dbReference type="PANTHER" id="PTHR24198:SF165">
    <property type="entry name" value="ANKYRIN REPEAT-CONTAINING PROTEIN-RELATED"/>
    <property type="match status" value="1"/>
</dbReference>
<feature type="repeat" description="ANK" evidence="3">
    <location>
        <begin position="50"/>
        <end position="76"/>
    </location>
</feature>
<evidence type="ECO:0000313" key="5">
    <source>
        <dbReference type="Proteomes" id="UP000813444"/>
    </source>
</evidence>
<evidence type="ECO:0000256" key="1">
    <source>
        <dbReference type="ARBA" id="ARBA00022737"/>
    </source>
</evidence>
<dbReference type="AlphaFoldDB" id="A0A8K0WJV6"/>
<dbReference type="SUPFAM" id="SSF48403">
    <property type="entry name" value="Ankyrin repeat"/>
    <property type="match status" value="2"/>
</dbReference>
<dbReference type="SMART" id="SM00248">
    <property type="entry name" value="ANK"/>
    <property type="match status" value="8"/>
</dbReference>
<reference evidence="4" key="1">
    <citation type="journal article" date="2021" name="Nat. Commun.">
        <title>Genetic determinants of endophytism in the Arabidopsis root mycobiome.</title>
        <authorList>
            <person name="Mesny F."/>
            <person name="Miyauchi S."/>
            <person name="Thiergart T."/>
            <person name="Pickel B."/>
            <person name="Atanasova L."/>
            <person name="Karlsson M."/>
            <person name="Huettel B."/>
            <person name="Barry K.W."/>
            <person name="Haridas S."/>
            <person name="Chen C."/>
            <person name="Bauer D."/>
            <person name="Andreopoulos W."/>
            <person name="Pangilinan J."/>
            <person name="LaButti K."/>
            <person name="Riley R."/>
            <person name="Lipzen A."/>
            <person name="Clum A."/>
            <person name="Drula E."/>
            <person name="Henrissat B."/>
            <person name="Kohler A."/>
            <person name="Grigoriev I.V."/>
            <person name="Martin F.M."/>
            <person name="Hacquard S."/>
        </authorList>
    </citation>
    <scope>NUCLEOTIDE SEQUENCE</scope>
    <source>
        <strain evidence="4">MPI-CAGE-CH-0235</strain>
    </source>
</reference>
<evidence type="ECO:0000256" key="2">
    <source>
        <dbReference type="ARBA" id="ARBA00023043"/>
    </source>
</evidence>
<dbReference type="InterPro" id="IPR002110">
    <property type="entry name" value="Ankyrin_rpt"/>
</dbReference>
<proteinExistence type="predicted"/>
<dbReference type="PANTHER" id="PTHR24198">
    <property type="entry name" value="ANKYRIN REPEAT AND PROTEIN KINASE DOMAIN-CONTAINING PROTEIN"/>
    <property type="match status" value="1"/>
</dbReference>
<dbReference type="EMBL" id="JAGPNK010000028">
    <property type="protein sequence ID" value="KAH7303848.1"/>
    <property type="molecule type" value="Genomic_DNA"/>
</dbReference>
<comment type="caution">
    <text evidence="4">The sequence shown here is derived from an EMBL/GenBank/DDBJ whole genome shotgun (WGS) entry which is preliminary data.</text>
</comment>
<feature type="repeat" description="ANK" evidence="3">
    <location>
        <begin position="321"/>
        <end position="353"/>
    </location>
</feature>
<evidence type="ECO:0000256" key="3">
    <source>
        <dbReference type="PROSITE-ProRule" id="PRU00023"/>
    </source>
</evidence>
<sequence length="543" mass="57378">MRQSLSKLSGQFQDAADAMHACIRDGDLVRLQALLSDSSHALDLSRAHVEYGPPLHFAAWCGDVDAVDLLLDAGADPLLIATKPYRGQPLYLAVYTGHRDVVKRLWSLTSASRALLHWSDDLKAEALIHAAAYWHHDATAVLLQSSVFDSGTIGAALDAAIDDRAWGGPNPPTPEGFDYHNHQRLVGLLIDALKASADLDGSPFCGAHVLLSAASNANLVGALSTLLAKGAEPDRQDGAGYTALHIVASPVPVGRWSSGRQASNKAAIEMLVRHGASVVVPDNKGDAPLQLAAFGADLPSFKLYLSPLSNSEALLVLTNLNGETLLHYAAAGCNIGIMEHLIAQGLDVNARNTNGWTPLMCALTPTLSSPLTYDKATATTTPAESTRAAQLLLHHGADARIVTDEGWTTLHALALHCDVDALGRIAEMAVQIIGQGVDPEARAPLPTLHSAQHRQGMPWGHRLRKAMMDPSVHRLVLQPSLTPLQWAAQHGAVGVVKALLAAGVDATVVDASGTSVVDMVHASYVQSEVVDVIVALLRDGKGS</sequence>
<dbReference type="Proteomes" id="UP000813444">
    <property type="component" value="Unassembled WGS sequence"/>
</dbReference>
<accession>A0A8K0WJV6</accession>
<dbReference type="PROSITE" id="PS50088">
    <property type="entry name" value="ANK_REPEAT"/>
    <property type="match status" value="3"/>
</dbReference>
<dbReference type="Pfam" id="PF00023">
    <property type="entry name" value="Ank"/>
    <property type="match status" value="2"/>
</dbReference>
<feature type="repeat" description="ANK" evidence="3">
    <location>
        <begin position="479"/>
        <end position="511"/>
    </location>
</feature>
<keyword evidence="5" id="KW-1185">Reference proteome</keyword>
<protein>
    <submittedName>
        <fullName evidence="4">Ankyrin repeat-containing domain protein</fullName>
    </submittedName>
</protein>
<dbReference type="Gene3D" id="1.25.40.20">
    <property type="entry name" value="Ankyrin repeat-containing domain"/>
    <property type="match status" value="4"/>
</dbReference>
<dbReference type="OrthoDB" id="341259at2759"/>
<dbReference type="InterPro" id="IPR036770">
    <property type="entry name" value="Ankyrin_rpt-contain_sf"/>
</dbReference>
<keyword evidence="2 3" id="KW-0040">ANK repeat</keyword>
<evidence type="ECO:0000313" key="4">
    <source>
        <dbReference type="EMBL" id="KAH7303848.1"/>
    </source>
</evidence>
<organism evidence="4 5">
    <name type="scientific">Stachybotrys elegans</name>
    <dbReference type="NCBI Taxonomy" id="80388"/>
    <lineage>
        <taxon>Eukaryota</taxon>
        <taxon>Fungi</taxon>
        <taxon>Dikarya</taxon>
        <taxon>Ascomycota</taxon>
        <taxon>Pezizomycotina</taxon>
        <taxon>Sordariomycetes</taxon>
        <taxon>Hypocreomycetidae</taxon>
        <taxon>Hypocreales</taxon>
        <taxon>Stachybotryaceae</taxon>
        <taxon>Stachybotrys</taxon>
    </lineage>
</organism>
<dbReference type="PROSITE" id="PS50297">
    <property type="entry name" value="ANK_REP_REGION"/>
    <property type="match status" value="3"/>
</dbReference>
<gene>
    <name evidence="4" type="ORF">B0I35DRAFT_414898</name>
</gene>
<keyword evidence="1" id="KW-0677">Repeat</keyword>
<dbReference type="Pfam" id="PF12796">
    <property type="entry name" value="Ank_2"/>
    <property type="match status" value="1"/>
</dbReference>
<name>A0A8K0WJV6_9HYPO</name>